<dbReference type="Proteomes" id="UP000722750">
    <property type="component" value="Unassembled WGS sequence"/>
</dbReference>
<dbReference type="AlphaFoldDB" id="A0A942A7C5"/>
<evidence type="ECO:0008006" key="3">
    <source>
        <dbReference type="Google" id="ProtNLM"/>
    </source>
</evidence>
<dbReference type="EMBL" id="JAANXD010000100">
    <property type="protein sequence ID" value="MBS1259547.1"/>
    <property type="molecule type" value="Genomic_DNA"/>
</dbReference>
<dbReference type="Gene3D" id="3.30.450.90">
    <property type="match status" value="1"/>
</dbReference>
<evidence type="ECO:0000313" key="2">
    <source>
        <dbReference type="Proteomes" id="UP000722750"/>
    </source>
</evidence>
<protein>
    <recommendedName>
        <fullName evidence="3">Type IV pili twitching motility protein PilT</fullName>
    </recommendedName>
</protein>
<organism evidence="1 2">
    <name type="scientific">Candidatus Scalindua arabica</name>
    <dbReference type="NCBI Taxonomy" id="1127984"/>
    <lineage>
        <taxon>Bacteria</taxon>
        <taxon>Pseudomonadati</taxon>
        <taxon>Planctomycetota</taxon>
        <taxon>Candidatus Brocadiia</taxon>
        <taxon>Candidatus Brocadiales</taxon>
        <taxon>Candidatus Scalinduaceae</taxon>
        <taxon>Candidatus Scalindua</taxon>
    </lineage>
</organism>
<sequence length="69" mass="7893">MNIEELLKLMVEKAASDIYITVDSAPAYRVEGKTEPIPEEALKPEDTNRFICFYRLTSRVLFLSGLSLR</sequence>
<gene>
    <name evidence="1" type="ORF">MAG551_02619</name>
</gene>
<accession>A0A942A7C5</accession>
<proteinExistence type="predicted"/>
<name>A0A942A7C5_9BACT</name>
<evidence type="ECO:0000313" key="1">
    <source>
        <dbReference type="EMBL" id="MBS1259547.1"/>
    </source>
</evidence>
<comment type="caution">
    <text evidence="1">The sequence shown here is derived from an EMBL/GenBank/DDBJ whole genome shotgun (WGS) entry which is preliminary data.</text>
</comment>
<reference evidence="1" key="1">
    <citation type="journal article" date="2021" name="ISME J.">
        <title>Fine-scale metabolic discontinuity in a stratified prokaryote microbiome of a Red Sea deep halocline.</title>
        <authorList>
            <person name="Michoud G."/>
            <person name="Ngugi D.K."/>
            <person name="Barozzi A."/>
            <person name="Merlino G."/>
            <person name="Calleja M.L."/>
            <person name="Delgado-Huertas A."/>
            <person name="Moran X.A.G."/>
            <person name="Daffonchio D."/>
        </authorList>
    </citation>
    <scope>NUCLEOTIDE SEQUENCE</scope>
    <source>
        <strain evidence="1">SuakinDeep_MAG55_1</strain>
    </source>
</reference>